<comment type="caution">
    <text evidence="2">The sequence shown here is derived from an EMBL/GenBank/DDBJ whole genome shotgun (WGS) entry which is preliminary data.</text>
</comment>
<evidence type="ECO:0000256" key="1">
    <source>
        <dbReference type="SAM" id="MobiDB-lite"/>
    </source>
</evidence>
<feature type="region of interest" description="Disordered" evidence="1">
    <location>
        <begin position="109"/>
        <end position="134"/>
    </location>
</feature>
<evidence type="ECO:0008006" key="4">
    <source>
        <dbReference type="Google" id="ProtNLM"/>
    </source>
</evidence>
<dbReference type="OrthoDB" id="3691933at2759"/>
<dbReference type="EMBL" id="PEJP01000094">
    <property type="protein sequence ID" value="RYO27298.1"/>
    <property type="molecule type" value="Genomic_DNA"/>
</dbReference>
<sequence>MDPIQEAIEEIESREPGDEFSYQAIAKKYGVGRMTLMRRHKGETETYGLRKSSLHPQHEAELVRYIETLTERRLPPTRTMIQQFATYKNNDTTVCQSVGWQAGLRKLGFPVPPPASQPSHLSLGQSHGQGAYQS</sequence>
<accession>A0A4V1WXE6</accession>
<proteinExistence type="predicted"/>
<protein>
    <recommendedName>
        <fullName evidence="4">HTH CENPB-type domain-containing protein</fullName>
    </recommendedName>
</protein>
<dbReference type="Proteomes" id="UP000293823">
    <property type="component" value="Unassembled WGS sequence"/>
</dbReference>
<organism evidence="2 3">
    <name type="scientific">Alternaria arborescens</name>
    <dbReference type="NCBI Taxonomy" id="156630"/>
    <lineage>
        <taxon>Eukaryota</taxon>
        <taxon>Fungi</taxon>
        <taxon>Dikarya</taxon>
        <taxon>Ascomycota</taxon>
        <taxon>Pezizomycotina</taxon>
        <taxon>Dothideomycetes</taxon>
        <taxon>Pleosporomycetidae</taxon>
        <taxon>Pleosporales</taxon>
        <taxon>Pleosporineae</taxon>
        <taxon>Pleosporaceae</taxon>
        <taxon>Alternaria</taxon>
        <taxon>Alternaria sect. Alternaria</taxon>
    </lineage>
</organism>
<reference evidence="3" key="1">
    <citation type="journal article" date="2019" name="bioRxiv">
        <title>Genomics, evolutionary history and diagnostics of the Alternaria alternata species group including apple and Asian pear pathotypes.</title>
        <authorList>
            <person name="Armitage A.D."/>
            <person name="Cockerton H.M."/>
            <person name="Sreenivasaprasad S."/>
            <person name="Woodhall J.W."/>
            <person name="Lane C.R."/>
            <person name="Harrison R.J."/>
            <person name="Clarkson J.P."/>
        </authorList>
    </citation>
    <scope>NUCLEOTIDE SEQUENCE [LARGE SCALE GENOMIC DNA]</scope>
    <source>
        <strain evidence="3">RGR 97.0016</strain>
    </source>
</reference>
<name>A0A4V1WXE6_9PLEO</name>
<keyword evidence="3" id="KW-1185">Reference proteome</keyword>
<gene>
    <name evidence="2" type="ORF">AA0113_g12344</name>
</gene>
<feature type="compositionally biased region" description="Polar residues" evidence="1">
    <location>
        <begin position="117"/>
        <end position="134"/>
    </location>
</feature>
<dbReference type="AlphaFoldDB" id="A0A4V1WXE6"/>
<evidence type="ECO:0000313" key="2">
    <source>
        <dbReference type="EMBL" id="RYO27298.1"/>
    </source>
</evidence>
<evidence type="ECO:0000313" key="3">
    <source>
        <dbReference type="Proteomes" id="UP000293823"/>
    </source>
</evidence>